<feature type="transmembrane region" description="Helical" evidence="2">
    <location>
        <begin position="130"/>
        <end position="147"/>
    </location>
</feature>
<keyword evidence="4" id="KW-1185">Reference proteome</keyword>
<organism evidence="3 4">
    <name type="scientific">Roseofilum reptotaenium AO1-A</name>
    <dbReference type="NCBI Taxonomy" id="1925591"/>
    <lineage>
        <taxon>Bacteria</taxon>
        <taxon>Bacillati</taxon>
        <taxon>Cyanobacteriota</taxon>
        <taxon>Cyanophyceae</taxon>
        <taxon>Desertifilales</taxon>
        <taxon>Desertifilaceae</taxon>
        <taxon>Roseofilum</taxon>
    </lineage>
</organism>
<evidence type="ECO:0000313" key="3">
    <source>
        <dbReference type="EMBL" id="OJJ24604.1"/>
    </source>
</evidence>
<dbReference type="Pfam" id="PF11833">
    <property type="entry name" value="CPP1-like"/>
    <property type="match status" value="1"/>
</dbReference>
<dbReference type="PANTHER" id="PTHR33372:SF2">
    <property type="entry name" value="PROTEIN CHAPERONE-LIKE PROTEIN OF POR1, CHLOROPLASTIC"/>
    <property type="match status" value="1"/>
</dbReference>
<evidence type="ECO:0000256" key="1">
    <source>
        <dbReference type="SAM" id="MobiDB-lite"/>
    </source>
</evidence>
<proteinExistence type="predicted"/>
<comment type="caution">
    <text evidence="3">The sequence shown here is derived from an EMBL/GenBank/DDBJ whole genome shotgun (WGS) entry which is preliminary data.</text>
</comment>
<protein>
    <submittedName>
        <fullName evidence="3">Molecular chaperone DnaJ</fullName>
    </submittedName>
</protein>
<feature type="transmembrane region" description="Helical" evidence="2">
    <location>
        <begin position="159"/>
        <end position="183"/>
    </location>
</feature>
<accession>A0A1L9QPL5</accession>
<evidence type="ECO:0000256" key="2">
    <source>
        <dbReference type="SAM" id="Phobius"/>
    </source>
</evidence>
<dbReference type="InterPro" id="IPR021788">
    <property type="entry name" value="CPP1-like"/>
</dbReference>
<dbReference type="Proteomes" id="UP000183940">
    <property type="component" value="Unassembled WGS sequence"/>
</dbReference>
<evidence type="ECO:0000313" key="4">
    <source>
        <dbReference type="Proteomes" id="UP000183940"/>
    </source>
</evidence>
<name>A0A1L9QPL5_9CYAN</name>
<reference evidence="3" key="1">
    <citation type="submission" date="2016-10" db="EMBL/GenBank/DDBJ databases">
        <title>CRISPR-Cas defence system in Roseofilum reptotaenium: evidence of a bacteriophage-cyanobacterium arms race in the coral black band disease.</title>
        <authorList>
            <person name="Buerger P."/>
            <person name="Wood-Charlson E.M."/>
            <person name="Weynberg K.D."/>
            <person name="Willis B."/>
            <person name="Van Oppen M.J."/>
        </authorList>
    </citation>
    <scope>NUCLEOTIDE SEQUENCE [LARGE SCALE GENOMIC DNA]</scope>
    <source>
        <strain evidence="3">AO1-A</strain>
    </source>
</reference>
<dbReference type="PANTHER" id="PTHR33372">
    <property type="match status" value="1"/>
</dbReference>
<gene>
    <name evidence="3" type="ORF">BI308_15745</name>
</gene>
<feature type="region of interest" description="Disordered" evidence="1">
    <location>
        <begin position="70"/>
        <end position="89"/>
    </location>
</feature>
<keyword evidence="2" id="KW-0472">Membrane</keyword>
<keyword evidence="2" id="KW-0812">Transmembrane</keyword>
<sequence length="207" mass="22646">MSDKSPYETLGLNENASFEEIQQARQSLTDQHSGDRRQVEAIETAYDAVLMDRLRLRQQGKLKVPDRIRFPEKATVTQPKPPPTPGNSMPNWLQSYLDTPSQADILLPMGVYLVLMSCVALLPPTQGSQSPLQVTLLAGVVASIYFLNRKENKFGRSVLLTVGGLIAGLLLGSLLGAGLANVSQVNSDQFAAVVAFFTLWLVSSFLR</sequence>
<feature type="transmembrane region" description="Helical" evidence="2">
    <location>
        <begin position="189"/>
        <end position="206"/>
    </location>
</feature>
<keyword evidence="2" id="KW-1133">Transmembrane helix</keyword>
<dbReference type="AlphaFoldDB" id="A0A1L9QPL5"/>
<feature type="transmembrane region" description="Helical" evidence="2">
    <location>
        <begin position="105"/>
        <end position="124"/>
    </location>
</feature>
<dbReference type="EMBL" id="MLAW01000028">
    <property type="protein sequence ID" value="OJJ24604.1"/>
    <property type="molecule type" value="Genomic_DNA"/>
</dbReference>
<dbReference type="STRING" id="1925591.BI308_15745"/>